<protein>
    <submittedName>
        <fullName evidence="2">Uncharacterized protein</fullName>
    </submittedName>
</protein>
<evidence type="ECO:0000313" key="3">
    <source>
        <dbReference type="Proteomes" id="UP000016923"/>
    </source>
</evidence>
<evidence type="ECO:0000256" key="1">
    <source>
        <dbReference type="SAM" id="MobiDB-lite"/>
    </source>
</evidence>
<feature type="region of interest" description="Disordered" evidence="1">
    <location>
        <begin position="141"/>
        <end position="175"/>
    </location>
</feature>
<reference evidence="2 3" key="1">
    <citation type="journal article" date="2013" name="BMC Genomics">
        <title>The genome and transcriptome of the pine saprophyte Ophiostoma piceae, and a comparison with the bark beetle-associated pine pathogen Grosmannia clavigera.</title>
        <authorList>
            <person name="Haridas S."/>
            <person name="Wang Y."/>
            <person name="Lim L."/>
            <person name="Massoumi Alamouti S."/>
            <person name="Jackman S."/>
            <person name="Docking R."/>
            <person name="Robertson G."/>
            <person name="Birol I."/>
            <person name="Bohlmann J."/>
            <person name="Breuil C."/>
        </authorList>
    </citation>
    <scope>NUCLEOTIDE SEQUENCE [LARGE SCALE GENOMIC DNA]</scope>
    <source>
        <strain evidence="2 3">UAMH 11346</strain>
    </source>
</reference>
<feature type="region of interest" description="Disordered" evidence="1">
    <location>
        <begin position="1"/>
        <end position="25"/>
    </location>
</feature>
<proteinExistence type="predicted"/>
<gene>
    <name evidence="2" type="ORF">F503_05377</name>
</gene>
<dbReference type="OrthoDB" id="3563866at2759"/>
<dbReference type="EMBL" id="KE148146">
    <property type="protein sequence ID" value="EPE10282.1"/>
    <property type="molecule type" value="Genomic_DNA"/>
</dbReference>
<feature type="compositionally biased region" description="Polar residues" evidence="1">
    <location>
        <begin position="166"/>
        <end position="175"/>
    </location>
</feature>
<keyword evidence="3" id="KW-1185">Reference proteome</keyword>
<dbReference type="eggNOG" id="ENOG502RNNG">
    <property type="taxonomic scope" value="Eukaryota"/>
</dbReference>
<dbReference type="HOGENOM" id="CLU_1489921_0_0_1"/>
<dbReference type="VEuPathDB" id="FungiDB:F503_05377"/>
<dbReference type="Proteomes" id="UP000016923">
    <property type="component" value="Unassembled WGS sequence"/>
</dbReference>
<sequence>MTDCHHITRPPSPTAHLAAPLMSVSSSSTSLASSQVWSAQPSRRGSNASSIAPIAVVLDTKKTTTETSASVTPPTEPVTISAPVSTAASRRTRLVHTGDPLSRTYPKPEGDLDLAEALAREPLRWSLGHWRKNAHNARFPESATLSSEASKKRFQDAKNDLLRSHASLQGPSKKL</sequence>
<feature type="compositionally biased region" description="Basic and acidic residues" evidence="1">
    <location>
        <begin position="149"/>
        <end position="163"/>
    </location>
</feature>
<name>S3CBM3_OPHP1</name>
<dbReference type="AlphaFoldDB" id="S3CBM3"/>
<feature type="region of interest" description="Disordered" evidence="1">
    <location>
        <begin position="65"/>
        <end position="92"/>
    </location>
</feature>
<evidence type="ECO:0000313" key="2">
    <source>
        <dbReference type="EMBL" id="EPE10282.1"/>
    </source>
</evidence>
<organism evidence="2 3">
    <name type="scientific">Ophiostoma piceae (strain UAMH 11346)</name>
    <name type="common">Sap stain fungus</name>
    <dbReference type="NCBI Taxonomy" id="1262450"/>
    <lineage>
        <taxon>Eukaryota</taxon>
        <taxon>Fungi</taxon>
        <taxon>Dikarya</taxon>
        <taxon>Ascomycota</taxon>
        <taxon>Pezizomycotina</taxon>
        <taxon>Sordariomycetes</taxon>
        <taxon>Sordariomycetidae</taxon>
        <taxon>Ophiostomatales</taxon>
        <taxon>Ophiostomataceae</taxon>
        <taxon>Ophiostoma</taxon>
    </lineage>
</organism>
<accession>S3CBM3</accession>